<evidence type="ECO:0000256" key="1">
    <source>
        <dbReference type="SAM" id="MobiDB-lite"/>
    </source>
</evidence>
<reference evidence="2" key="5">
    <citation type="journal article" date="2021" name="G3 (Bethesda)">
        <title>Aegilops tauschii genome assembly Aet v5.0 features greater sequence contiguity and improved annotation.</title>
        <authorList>
            <person name="Wang L."/>
            <person name="Zhu T."/>
            <person name="Rodriguez J.C."/>
            <person name="Deal K.R."/>
            <person name="Dubcovsky J."/>
            <person name="McGuire P.E."/>
            <person name="Lux T."/>
            <person name="Spannagl M."/>
            <person name="Mayer K.F.X."/>
            <person name="Baldrich P."/>
            <person name="Meyers B.C."/>
            <person name="Huo N."/>
            <person name="Gu Y.Q."/>
            <person name="Zhou H."/>
            <person name="Devos K.M."/>
            <person name="Bennetzen J.L."/>
            <person name="Unver T."/>
            <person name="Budak H."/>
            <person name="Gulick P.J."/>
            <person name="Galiba G."/>
            <person name="Kalapos B."/>
            <person name="Nelson D.R."/>
            <person name="Li P."/>
            <person name="You F.M."/>
            <person name="Luo M.C."/>
            <person name="Dvorak J."/>
        </authorList>
    </citation>
    <scope>NUCLEOTIDE SEQUENCE [LARGE SCALE GENOMIC DNA]</scope>
    <source>
        <strain evidence="2">cv. AL8/78</strain>
    </source>
</reference>
<reference evidence="2" key="3">
    <citation type="journal article" date="2017" name="Nature">
        <title>Genome sequence of the progenitor of the wheat D genome Aegilops tauschii.</title>
        <authorList>
            <person name="Luo M.C."/>
            <person name="Gu Y.Q."/>
            <person name="Puiu D."/>
            <person name="Wang H."/>
            <person name="Twardziok S.O."/>
            <person name="Deal K.R."/>
            <person name="Huo N."/>
            <person name="Zhu T."/>
            <person name="Wang L."/>
            <person name="Wang Y."/>
            <person name="McGuire P.E."/>
            <person name="Liu S."/>
            <person name="Long H."/>
            <person name="Ramasamy R.K."/>
            <person name="Rodriguez J.C."/>
            <person name="Van S.L."/>
            <person name="Yuan L."/>
            <person name="Wang Z."/>
            <person name="Xia Z."/>
            <person name="Xiao L."/>
            <person name="Anderson O.D."/>
            <person name="Ouyang S."/>
            <person name="Liang Y."/>
            <person name="Zimin A.V."/>
            <person name="Pertea G."/>
            <person name="Qi P."/>
            <person name="Bennetzen J.L."/>
            <person name="Dai X."/>
            <person name="Dawson M.W."/>
            <person name="Muller H.G."/>
            <person name="Kugler K."/>
            <person name="Rivarola-Duarte L."/>
            <person name="Spannagl M."/>
            <person name="Mayer K.F.X."/>
            <person name="Lu F.H."/>
            <person name="Bevan M.W."/>
            <person name="Leroy P."/>
            <person name="Li P."/>
            <person name="You F.M."/>
            <person name="Sun Q."/>
            <person name="Liu Z."/>
            <person name="Lyons E."/>
            <person name="Wicker T."/>
            <person name="Salzberg S.L."/>
            <person name="Devos K.M."/>
            <person name="Dvorak J."/>
        </authorList>
    </citation>
    <scope>NUCLEOTIDE SEQUENCE [LARGE SCALE GENOMIC DNA]</scope>
    <source>
        <strain evidence="2">cv. AL8/78</strain>
    </source>
</reference>
<name>A0A452YT35_AEGTS</name>
<proteinExistence type="predicted"/>
<dbReference type="PANTHER" id="PTHR35770">
    <property type="entry name" value="U2 SMALL NUCLEAR RIBONUCLEOPROTEIN AUXILIARY FACTOR-LIKE PROTEIN"/>
    <property type="match status" value="1"/>
</dbReference>
<dbReference type="Gramene" id="AET1Gv20525700.3">
    <property type="protein sequence ID" value="AET1Gv20525700.3"/>
    <property type="gene ID" value="AET1Gv20525700"/>
</dbReference>
<accession>A0A452YT35</accession>
<sequence>VVVESNPEDEGNDTAPAPAPPSPPLVVAVRSSCEMAAAVDLEDAFGAVFGEAKPEGHPTARPILFRAHARSAATLRVVATDCHSLAWGCSLSVSDLDDLRDDVGIGGSWVDFLDYLKSSLSSGEVKLLFAGDQLRKSTGSDGAKLVATKAKGLPLITISLHSVTGAVTSDVIAEFSLGLYGAYRTARELVSKEQEQMSQLMGSLSTEREKNEIMQKQLESLSFLDKRKATKPKLLADQVPSVSAVTLGSDQVTAPVQQQISVPSPSKAPPAKVTKRVAPTSRRARVRGAVLQDNEDEDDN</sequence>
<dbReference type="PANTHER" id="PTHR35770:SF1">
    <property type="entry name" value="U2 SMALL NUCLEAR RIBONUCLEOPROTEIN AUXILIARY FACTOR-LIKE PROTEIN"/>
    <property type="match status" value="1"/>
</dbReference>
<organism evidence="2 3">
    <name type="scientific">Aegilops tauschii subsp. strangulata</name>
    <name type="common">Goatgrass</name>
    <dbReference type="NCBI Taxonomy" id="200361"/>
    <lineage>
        <taxon>Eukaryota</taxon>
        <taxon>Viridiplantae</taxon>
        <taxon>Streptophyta</taxon>
        <taxon>Embryophyta</taxon>
        <taxon>Tracheophyta</taxon>
        <taxon>Spermatophyta</taxon>
        <taxon>Magnoliopsida</taxon>
        <taxon>Liliopsida</taxon>
        <taxon>Poales</taxon>
        <taxon>Poaceae</taxon>
        <taxon>BOP clade</taxon>
        <taxon>Pooideae</taxon>
        <taxon>Triticodae</taxon>
        <taxon>Triticeae</taxon>
        <taxon>Triticinae</taxon>
        <taxon>Aegilops</taxon>
    </lineage>
</organism>
<reference evidence="3" key="2">
    <citation type="journal article" date="2017" name="Nat. Plants">
        <title>The Aegilops tauschii genome reveals multiple impacts of transposons.</title>
        <authorList>
            <person name="Zhao G."/>
            <person name="Zou C."/>
            <person name="Li K."/>
            <person name="Wang K."/>
            <person name="Li T."/>
            <person name="Gao L."/>
            <person name="Zhang X."/>
            <person name="Wang H."/>
            <person name="Yang Z."/>
            <person name="Liu X."/>
            <person name="Jiang W."/>
            <person name="Mao L."/>
            <person name="Kong X."/>
            <person name="Jiao Y."/>
            <person name="Jia J."/>
        </authorList>
    </citation>
    <scope>NUCLEOTIDE SEQUENCE [LARGE SCALE GENOMIC DNA]</scope>
    <source>
        <strain evidence="3">cv. AL8/78</strain>
    </source>
</reference>
<feature type="region of interest" description="Disordered" evidence="1">
    <location>
        <begin position="256"/>
        <end position="300"/>
    </location>
</feature>
<dbReference type="Proteomes" id="UP000015105">
    <property type="component" value="Chromosome 1D"/>
</dbReference>
<protein>
    <submittedName>
        <fullName evidence="2">Uncharacterized protein</fullName>
    </submittedName>
</protein>
<dbReference type="STRING" id="200361.A0A452YT35"/>
<evidence type="ECO:0000313" key="3">
    <source>
        <dbReference type="Proteomes" id="UP000015105"/>
    </source>
</evidence>
<feature type="compositionally biased region" description="Acidic residues" evidence="1">
    <location>
        <begin position="1"/>
        <end position="12"/>
    </location>
</feature>
<dbReference type="AlphaFoldDB" id="A0A452YT35"/>
<dbReference type="EnsemblPlants" id="AET1Gv20525700.3">
    <property type="protein sequence ID" value="AET1Gv20525700.3"/>
    <property type="gene ID" value="AET1Gv20525700"/>
</dbReference>
<keyword evidence="3" id="KW-1185">Reference proteome</keyword>
<reference evidence="2" key="4">
    <citation type="submission" date="2019-03" db="UniProtKB">
        <authorList>
            <consortium name="EnsemblPlants"/>
        </authorList>
    </citation>
    <scope>IDENTIFICATION</scope>
</reference>
<feature type="compositionally biased region" description="Low complexity" evidence="1">
    <location>
        <begin position="261"/>
        <end position="272"/>
    </location>
</feature>
<evidence type="ECO:0000313" key="2">
    <source>
        <dbReference type="EnsemblPlants" id="AET1Gv20525700.3"/>
    </source>
</evidence>
<feature type="region of interest" description="Disordered" evidence="1">
    <location>
        <begin position="1"/>
        <end position="23"/>
    </location>
</feature>
<reference evidence="3" key="1">
    <citation type="journal article" date="2014" name="Science">
        <title>Ancient hybridizations among the ancestral genomes of bread wheat.</title>
        <authorList>
            <consortium name="International Wheat Genome Sequencing Consortium,"/>
            <person name="Marcussen T."/>
            <person name="Sandve S.R."/>
            <person name="Heier L."/>
            <person name="Spannagl M."/>
            <person name="Pfeifer M."/>
            <person name="Jakobsen K.S."/>
            <person name="Wulff B.B."/>
            <person name="Steuernagel B."/>
            <person name="Mayer K.F."/>
            <person name="Olsen O.A."/>
        </authorList>
    </citation>
    <scope>NUCLEOTIDE SEQUENCE [LARGE SCALE GENOMIC DNA]</scope>
    <source>
        <strain evidence="3">cv. AL8/78</strain>
    </source>
</reference>